<dbReference type="Proteomes" id="UP000031643">
    <property type="component" value="Chromosome"/>
</dbReference>
<evidence type="ECO:0000313" key="3">
    <source>
        <dbReference type="EMBL" id="BAQ16472.1"/>
    </source>
</evidence>
<feature type="region of interest" description="Disordered" evidence="1">
    <location>
        <begin position="1"/>
        <end position="47"/>
    </location>
</feature>
<reference evidence="3 4" key="1">
    <citation type="submission" date="2014-09" db="EMBL/GenBank/DDBJ databases">
        <title>Genome sequencing of Methyloceanibacter caenitepidi Gela4.</title>
        <authorList>
            <person name="Takeuchi M."/>
            <person name="Susumu S."/>
            <person name="Kamagata Y."/>
            <person name="Oshima K."/>
            <person name="Hattori M."/>
            <person name="Iwasaki W."/>
        </authorList>
    </citation>
    <scope>NUCLEOTIDE SEQUENCE [LARGE SCALE GENOMIC DNA]</scope>
    <source>
        <strain evidence="3 4">Gela4</strain>
    </source>
</reference>
<keyword evidence="2" id="KW-0472">Membrane</keyword>
<dbReference type="AlphaFoldDB" id="A0A0A8K1S6"/>
<dbReference type="RefSeq" id="WP_052464131.1">
    <property type="nucleotide sequence ID" value="NZ_AP014648.1"/>
</dbReference>
<feature type="compositionally biased region" description="Basic and acidic residues" evidence="1">
    <location>
        <begin position="11"/>
        <end position="21"/>
    </location>
</feature>
<keyword evidence="4" id="KW-1185">Reference proteome</keyword>
<protein>
    <submittedName>
        <fullName evidence="3">ATP synthase protein I</fullName>
    </submittedName>
</protein>
<sequence>MAGAENQSGAKKGDQDTESIRQRLNTLEGKLTEAKGLSQPPADAEGRGRAMGQAVKLSVELVAGVVVGGVIGWALDQLFGTKPIFMLVFLVLGAASGIMNVMRTAKTMQGEPMPGHHLRTQKARDAVTEDDED</sequence>
<evidence type="ECO:0000256" key="2">
    <source>
        <dbReference type="SAM" id="Phobius"/>
    </source>
</evidence>
<evidence type="ECO:0000313" key="4">
    <source>
        <dbReference type="Proteomes" id="UP000031643"/>
    </source>
</evidence>
<dbReference type="STRING" id="1384459.GL4_1012"/>
<feature type="region of interest" description="Disordered" evidence="1">
    <location>
        <begin position="109"/>
        <end position="133"/>
    </location>
</feature>
<dbReference type="KEGG" id="mcg:GL4_1012"/>
<dbReference type="OrthoDB" id="15401at2"/>
<dbReference type="HOGENOM" id="CLU_137927_0_0_5"/>
<organism evidence="3 4">
    <name type="scientific">Methyloceanibacter caenitepidi</name>
    <dbReference type="NCBI Taxonomy" id="1384459"/>
    <lineage>
        <taxon>Bacteria</taxon>
        <taxon>Pseudomonadati</taxon>
        <taxon>Pseudomonadota</taxon>
        <taxon>Alphaproteobacteria</taxon>
        <taxon>Hyphomicrobiales</taxon>
        <taxon>Hyphomicrobiaceae</taxon>
        <taxon>Methyloceanibacter</taxon>
    </lineage>
</organism>
<feature type="transmembrane region" description="Helical" evidence="2">
    <location>
        <begin position="81"/>
        <end position="102"/>
    </location>
</feature>
<gene>
    <name evidence="3" type="ORF">GL4_1012</name>
</gene>
<evidence type="ECO:0000256" key="1">
    <source>
        <dbReference type="SAM" id="MobiDB-lite"/>
    </source>
</evidence>
<accession>A0A0A8K1S6</accession>
<keyword evidence="2" id="KW-1133">Transmembrane helix</keyword>
<feature type="transmembrane region" description="Helical" evidence="2">
    <location>
        <begin position="57"/>
        <end position="75"/>
    </location>
</feature>
<name>A0A0A8K1S6_9HYPH</name>
<dbReference type="EMBL" id="AP014648">
    <property type="protein sequence ID" value="BAQ16472.1"/>
    <property type="molecule type" value="Genomic_DNA"/>
</dbReference>
<proteinExistence type="predicted"/>
<dbReference type="InterPro" id="IPR032820">
    <property type="entry name" value="ATPase_put"/>
</dbReference>
<dbReference type="Pfam" id="PF09527">
    <property type="entry name" value="ATPase_gene1"/>
    <property type="match status" value="1"/>
</dbReference>
<keyword evidence="2" id="KW-0812">Transmembrane</keyword>